<accession>A0A9X3XQR8</accession>
<dbReference type="EMBL" id="JAMRYU010000094">
    <property type="protein sequence ID" value="MDC4242696.1"/>
    <property type="molecule type" value="Genomic_DNA"/>
</dbReference>
<sequence>MIIIAWIVLILNALVVLITFPGVFTDKTTSDRVANFISCIGGILSLILSIYIIRL</sequence>
<feature type="transmembrane region" description="Helical" evidence="1">
    <location>
        <begin position="6"/>
        <end position="24"/>
    </location>
</feature>
<name>A0A9X3XQR8_9CLOT</name>
<keyword evidence="1" id="KW-0812">Transmembrane</keyword>
<dbReference type="Proteomes" id="UP001141183">
    <property type="component" value="Unassembled WGS sequence"/>
</dbReference>
<keyword evidence="3" id="KW-1185">Reference proteome</keyword>
<gene>
    <name evidence="2" type="ORF">NE398_21495</name>
</gene>
<keyword evidence="1" id="KW-0472">Membrane</keyword>
<keyword evidence="1" id="KW-1133">Transmembrane helix</keyword>
<evidence type="ECO:0000313" key="2">
    <source>
        <dbReference type="EMBL" id="MDC4242696.1"/>
    </source>
</evidence>
<evidence type="ECO:0000256" key="1">
    <source>
        <dbReference type="SAM" id="Phobius"/>
    </source>
</evidence>
<dbReference type="AlphaFoldDB" id="A0A9X3XQR8"/>
<evidence type="ECO:0000313" key="3">
    <source>
        <dbReference type="Proteomes" id="UP001141183"/>
    </source>
</evidence>
<proteinExistence type="predicted"/>
<comment type="caution">
    <text evidence="2">The sequence shown here is derived from an EMBL/GenBank/DDBJ whole genome shotgun (WGS) entry which is preliminary data.</text>
</comment>
<feature type="transmembrane region" description="Helical" evidence="1">
    <location>
        <begin position="33"/>
        <end position="53"/>
    </location>
</feature>
<dbReference type="RefSeq" id="WP_272470940.1">
    <property type="nucleotide sequence ID" value="NZ_JAMRYU010000094.1"/>
</dbReference>
<reference evidence="2" key="1">
    <citation type="submission" date="2022-05" db="EMBL/GenBank/DDBJ databases">
        <title>Draft genome sequence of Clostridium tertium strain CP3 isolated from Peru.</title>
        <authorList>
            <person name="Hurtado R."/>
            <person name="Lima L."/>
            <person name="Sousa T."/>
            <person name="Jaiswal A.K."/>
            <person name="Tiwari S."/>
            <person name="Maturrano L."/>
            <person name="Brenig B."/>
            <person name="Azevedo V."/>
        </authorList>
    </citation>
    <scope>NUCLEOTIDE SEQUENCE</scope>
    <source>
        <strain evidence="2">CP3</strain>
    </source>
</reference>
<protein>
    <submittedName>
        <fullName evidence="2">Uncharacterized protein</fullName>
    </submittedName>
</protein>
<organism evidence="2 3">
    <name type="scientific">Clostridium tertium</name>
    <dbReference type="NCBI Taxonomy" id="1559"/>
    <lineage>
        <taxon>Bacteria</taxon>
        <taxon>Bacillati</taxon>
        <taxon>Bacillota</taxon>
        <taxon>Clostridia</taxon>
        <taxon>Eubacteriales</taxon>
        <taxon>Clostridiaceae</taxon>
        <taxon>Clostridium</taxon>
    </lineage>
</organism>